<dbReference type="AlphaFoldDB" id="A0A486SX15"/>
<evidence type="ECO:0000256" key="1">
    <source>
        <dbReference type="SAM" id="Phobius"/>
    </source>
</evidence>
<name>A0A486SX15_KLEPN</name>
<dbReference type="Pfam" id="PF25612">
    <property type="entry name" value="DUF7940"/>
    <property type="match status" value="1"/>
</dbReference>
<keyword evidence="1" id="KW-0472">Membrane</keyword>
<dbReference type="EMBL" id="CAAHDD010000003">
    <property type="protein sequence ID" value="VGM18263.1"/>
    <property type="molecule type" value="Genomic_DNA"/>
</dbReference>
<keyword evidence="1" id="KW-0812">Transmembrane</keyword>
<gene>
    <name evidence="2" type="ORF">SAMEA4873559_01759</name>
</gene>
<protein>
    <recommendedName>
        <fullName evidence="3">Holin</fullName>
    </recommendedName>
</protein>
<proteinExistence type="predicted"/>
<keyword evidence="1" id="KW-1133">Transmembrane helix</keyword>
<sequence length="68" mass="7359">MKLVDDWKSAWRWFSMHALVLAGIIPTVWAELPPDLKTTIPPGAMSTITAVIAACGVVGRLVSQSKPQ</sequence>
<dbReference type="RefSeq" id="WP_117031249.1">
    <property type="nucleotide sequence ID" value="NZ_ULBA01000010.1"/>
</dbReference>
<feature type="transmembrane region" description="Helical" evidence="1">
    <location>
        <begin position="40"/>
        <end position="62"/>
    </location>
</feature>
<dbReference type="InterPro" id="IPR057700">
    <property type="entry name" value="DUF7940"/>
</dbReference>
<reference evidence="2" key="1">
    <citation type="submission" date="2019-03" db="EMBL/GenBank/DDBJ databases">
        <authorList>
            <consortium name="Pathogen Informatics"/>
        </authorList>
    </citation>
    <scope>NUCLEOTIDE SEQUENCE</scope>
    <source>
        <strain evidence="2">5012STDY7626358</strain>
    </source>
</reference>
<evidence type="ECO:0008006" key="3">
    <source>
        <dbReference type="Google" id="ProtNLM"/>
    </source>
</evidence>
<accession>A0A486SX15</accession>
<evidence type="ECO:0000313" key="2">
    <source>
        <dbReference type="EMBL" id="VGM18263.1"/>
    </source>
</evidence>
<organism evidence="2">
    <name type="scientific">Klebsiella pneumoniae</name>
    <dbReference type="NCBI Taxonomy" id="573"/>
    <lineage>
        <taxon>Bacteria</taxon>
        <taxon>Pseudomonadati</taxon>
        <taxon>Pseudomonadota</taxon>
        <taxon>Gammaproteobacteria</taxon>
        <taxon>Enterobacterales</taxon>
        <taxon>Enterobacteriaceae</taxon>
        <taxon>Klebsiella/Raoultella group</taxon>
        <taxon>Klebsiella</taxon>
        <taxon>Klebsiella pneumoniae complex</taxon>
    </lineage>
</organism>